<organism evidence="2 3">
    <name type="scientific">Gordonia polyisoprenivorans</name>
    <dbReference type="NCBI Taxonomy" id="84595"/>
    <lineage>
        <taxon>Bacteria</taxon>
        <taxon>Bacillati</taxon>
        <taxon>Actinomycetota</taxon>
        <taxon>Actinomycetes</taxon>
        <taxon>Mycobacteriales</taxon>
        <taxon>Gordoniaceae</taxon>
        <taxon>Gordonia</taxon>
    </lineage>
</organism>
<proteinExistence type="predicted"/>
<sequence>MAEPVRIRGQESCCEFSRRVRERVLVVHNLSSASPDGPARVIVPRRPTPDDNVCQMSRPSPHTVVVGAGVAGLTTARLLHRYGHSVVVLEARDRIGGRTHTDRSDGYVTDRGASWIHGIDDAPLFDAARAFGMRTVEFTVGSYQPLSRPTAYYGPDGSRLSDAQIAAFVEDIQTVDALLSDAIGSAGPGRSYCDAVEDTLAGLDWTPGRAERVREFLAHRTEEQYGVESGELDAHGLDDDETLGDEVVFPDGYDRLASALAQGLDVRLGHIVTRVRWSAEGVVVASDAGEFAADHVVLTVPVGVLKSGDLTVDPPLPEPLAGALDRLEMNDFEKIFLRFEHRFWDDGVYAVRRQGPAGRWWHSFYDLSALHGTPTLLTFAAADCARAICGWSDRRIADSVLDALREIYGDAVSTPIRVDVTRWRDDPFARGSYAYMTVGSTTADHDVLATPVGDGVLHIAGEATWTDDPATVTAALMSGHRAVGNILGHPVPLEELWQKGT</sequence>
<name>A0A846WQK5_9ACTN</name>
<dbReference type="PANTHER" id="PTHR10742">
    <property type="entry name" value="FLAVIN MONOAMINE OXIDASE"/>
    <property type="match status" value="1"/>
</dbReference>
<feature type="domain" description="Amine oxidase" evidence="1">
    <location>
        <begin position="70"/>
        <end position="487"/>
    </location>
</feature>
<dbReference type="PANTHER" id="PTHR10742:SF410">
    <property type="entry name" value="LYSINE-SPECIFIC HISTONE DEMETHYLASE 2"/>
    <property type="match status" value="1"/>
</dbReference>
<dbReference type="GO" id="GO:0016491">
    <property type="term" value="F:oxidoreductase activity"/>
    <property type="evidence" value="ECO:0007669"/>
    <property type="project" value="InterPro"/>
</dbReference>
<evidence type="ECO:0000313" key="2">
    <source>
        <dbReference type="EMBL" id="NKY03023.1"/>
    </source>
</evidence>
<dbReference type="EMBL" id="JAAXPC010000008">
    <property type="protein sequence ID" value="NKY03023.1"/>
    <property type="molecule type" value="Genomic_DNA"/>
</dbReference>
<dbReference type="Pfam" id="PF01593">
    <property type="entry name" value="Amino_oxidase"/>
    <property type="match status" value="1"/>
</dbReference>
<dbReference type="InterPro" id="IPR050281">
    <property type="entry name" value="Flavin_monoamine_oxidase"/>
</dbReference>
<dbReference type="SUPFAM" id="SSF51905">
    <property type="entry name" value="FAD/NAD(P)-binding domain"/>
    <property type="match status" value="1"/>
</dbReference>
<protein>
    <submittedName>
        <fullName evidence="2">FAD-dependent oxidoreductase</fullName>
    </submittedName>
</protein>
<gene>
    <name evidence="2" type="ORF">HGA05_15745</name>
</gene>
<evidence type="ECO:0000313" key="3">
    <source>
        <dbReference type="Proteomes" id="UP000563898"/>
    </source>
</evidence>
<accession>A0A846WQK5</accession>
<dbReference type="InterPro" id="IPR036188">
    <property type="entry name" value="FAD/NAD-bd_sf"/>
</dbReference>
<dbReference type="Proteomes" id="UP000563898">
    <property type="component" value="Unassembled WGS sequence"/>
</dbReference>
<dbReference type="SUPFAM" id="SSF54373">
    <property type="entry name" value="FAD-linked reductases, C-terminal domain"/>
    <property type="match status" value="1"/>
</dbReference>
<comment type="caution">
    <text evidence="2">The sequence shown here is derived from an EMBL/GenBank/DDBJ whole genome shotgun (WGS) entry which is preliminary data.</text>
</comment>
<reference evidence="2 3" key="1">
    <citation type="submission" date="2020-04" db="EMBL/GenBank/DDBJ databases">
        <title>MicrobeNet Type strains.</title>
        <authorList>
            <person name="Nicholson A.C."/>
        </authorList>
    </citation>
    <scope>NUCLEOTIDE SEQUENCE [LARGE SCALE GENOMIC DNA]</scope>
    <source>
        <strain evidence="2 3">ATCC BAA-14</strain>
    </source>
</reference>
<dbReference type="Gene3D" id="3.50.50.60">
    <property type="entry name" value="FAD/NAD(P)-binding domain"/>
    <property type="match status" value="1"/>
</dbReference>
<dbReference type="AlphaFoldDB" id="A0A846WQK5"/>
<evidence type="ECO:0000259" key="1">
    <source>
        <dbReference type="Pfam" id="PF01593"/>
    </source>
</evidence>
<dbReference type="InterPro" id="IPR002937">
    <property type="entry name" value="Amino_oxidase"/>
</dbReference>